<sequence length="129" mass="15160">MILVDSESAFYQHALELDGEIAREWAKRVQEIKGAGLHRAERRRAVVLRALQDARRERDDLHHAYHHDIPLRNCRVSSSILADFVLHNQIRVPQLPALVEEYKRRYPARWFSDTRPLHLLTLVTLPPRT</sequence>
<dbReference type="AlphaFoldDB" id="A0AAV3RWE0"/>
<comment type="caution">
    <text evidence="1">The sequence shown here is derived from an EMBL/GenBank/DDBJ whole genome shotgun (WGS) entry which is preliminary data.</text>
</comment>
<protein>
    <recommendedName>
        <fullName evidence="3">Protein kinase domain-containing protein</fullName>
    </recommendedName>
</protein>
<proteinExistence type="predicted"/>
<evidence type="ECO:0000313" key="2">
    <source>
        <dbReference type="Proteomes" id="UP001454036"/>
    </source>
</evidence>
<organism evidence="1 2">
    <name type="scientific">Lithospermum erythrorhizon</name>
    <name type="common">Purple gromwell</name>
    <name type="synonym">Lithospermum officinale var. erythrorhizon</name>
    <dbReference type="NCBI Taxonomy" id="34254"/>
    <lineage>
        <taxon>Eukaryota</taxon>
        <taxon>Viridiplantae</taxon>
        <taxon>Streptophyta</taxon>
        <taxon>Embryophyta</taxon>
        <taxon>Tracheophyta</taxon>
        <taxon>Spermatophyta</taxon>
        <taxon>Magnoliopsida</taxon>
        <taxon>eudicotyledons</taxon>
        <taxon>Gunneridae</taxon>
        <taxon>Pentapetalae</taxon>
        <taxon>asterids</taxon>
        <taxon>lamiids</taxon>
        <taxon>Boraginales</taxon>
        <taxon>Boraginaceae</taxon>
        <taxon>Boraginoideae</taxon>
        <taxon>Lithospermeae</taxon>
        <taxon>Lithospermum</taxon>
    </lineage>
</organism>
<evidence type="ECO:0000313" key="1">
    <source>
        <dbReference type="EMBL" id="GAA0186043.1"/>
    </source>
</evidence>
<evidence type="ECO:0008006" key="3">
    <source>
        <dbReference type="Google" id="ProtNLM"/>
    </source>
</evidence>
<dbReference type="Proteomes" id="UP001454036">
    <property type="component" value="Unassembled WGS sequence"/>
</dbReference>
<dbReference type="EMBL" id="BAABME010013320">
    <property type="protein sequence ID" value="GAA0186043.1"/>
    <property type="molecule type" value="Genomic_DNA"/>
</dbReference>
<gene>
    <name evidence="1" type="ORF">LIER_33331</name>
</gene>
<accession>A0AAV3RWE0</accession>
<reference evidence="1 2" key="1">
    <citation type="submission" date="2024-01" db="EMBL/GenBank/DDBJ databases">
        <title>The complete chloroplast genome sequence of Lithospermum erythrorhizon: insights into the phylogenetic relationship among Boraginaceae species and the maternal lineages of purple gromwells.</title>
        <authorList>
            <person name="Okada T."/>
            <person name="Watanabe K."/>
        </authorList>
    </citation>
    <scope>NUCLEOTIDE SEQUENCE [LARGE SCALE GENOMIC DNA]</scope>
</reference>
<keyword evidence="2" id="KW-1185">Reference proteome</keyword>
<name>A0AAV3RWE0_LITER</name>